<dbReference type="PANTHER" id="PTHR10638">
    <property type="entry name" value="COPPER AMINE OXIDASE"/>
    <property type="match status" value="1"/>
</dbReference>
<dbReference type="GO" id="GO:0009308">
    <property type="term" value="P:amine metabolic process"/>
    <property type="evidence" value="ECO:0000318"/>
    <property type="project" value="GO_Central"/>
</dbReference>
<evidence type="ECO:0000256" key="14">
    <source>
        <dbReference type="PIRSR" id="PIRSR600269-51"/>
    </source>
</evidence>
<dbReference type="FunFam" id="3.10.450.40:FF:000019">
    <property type="entry name" value="Amine oxidase"/>
    <property type="match status" value="1"/>
</dbReference>
<comment type="PTM">
    <text evidence="14 15">Topaquinone (TPQ) is generated by copper-dependent autoxidation of a specific tyrosyl residue.</text>
</comment>
<keyword evidence="10" id="KW-1015">Disulfide bond</keyword>
<dbReference type="Gene3D" id="3.10.450.40">
    <property type="match status" value="2"/>
</dbReference>
<feature type="active site" description="Schiff-base intermediate with substrate; via topaquinone" evidence="13">
    <location>
        <position position="397"/>
    </location>
</feature>
<dbReference type="InParanoid" id="Q0U8X7"/>
<dbReference type="RefSeq" id="XP_001802025.1">
    <property type="nucleotide sequence ID" value="XM_001801973.1"/>
</dbReference>
<evidence type="ECO:0000256" key="1">
    <source>
        <dbReference type="ARBA" id="ARBA00001935"/>
    </source>
</evidence>
<dbReference type="GeneID" id="5978933"/>
<dbReference type="InterPro" id="IPR000269">
    <property type="entry name" value="Cu_amine_oxidase"/>
</dbReference>
<accession>Q0U8X7</accession>
<dbReference type="EMBL" id="CH445344">
    <property type="protein sequence ID" value="EAT80831.1"/>
    <property type="molecule type" value="Genomic_DNA"/>
</dbReference>
<evidence type="ECO:0000259" key="18">
    <source>
        <dbReference type="Pfam" id="PF02728"/>
    </source>
</evidence>
<dbReference type="InterPro" id="IPR049948">
    <property type="entry name" value="Cu_Am_ox_TPQ-bd"/>
</dbReference>
<dbReference type="GO" id="GO:0048038">
    <property type="term" value="F:quinone binding"/>
    <property type="evidence" value="ECO:0007669"/>
    <property type="project" value="InterPro"/>
</dbReference>
<keyword evidence="8 15" id="KW-0560">Oxidoreductase</keyword>
<comment type="subunit">
    <text evidence="5">Homodimer.</text>
</comment>
<feature type="domain" description="Copper amine oxidase N3-terminal" evidence="18">
    <location>
        <begin position="106"/>
        <end position="207"/>
    </location>
</feature>
<evidence type="ECO:0000256" key="13">
    <source>
        <dbReference type="PIRSR" id="PIRSR600269-50"/>
    </source>
</evidence>
<feature type="domain" description="Copper amine oxidase N2-terminal" evidence="17">
    <location>
        <begin position="15"/>
        <end position="99"/>
    </location>
</feature>
<protein>
    <recommendedName>
        <fullName evidence="15">Amine oxidase</fullName>
        <ecNumber evidence="15">1.4.3.-</ecNumber>
    </recommendedName>
</protein>
<evidence type="ECO:0000256" key="6">
    <source>
        <dbReference type="ARBA" id="ARBA00022723"/>
    </source>
</evidence>
<dbReference type="HOGENOM" id="CLU_011500_3_2_1"/>
<evidence type="ECO:0000256" key="8">
    <source>
        <dbReference type="ARBA" id="ARBA00023002"/>
    </source>
</evidence>
<dbReference type="Gene3D" id="2.70.98.20">
    <property type="entry name" value="Copper amine oxidase, catalytic domain"/>
    <property type="match status" value="1"/>
</dbReference>
<comment type="cofactor">
    <cofactor evidence="3">
        <name>Zn(2+)</name>
        <dbReference type="ChEBI" id="CHEBI:29105"/>
    </cofactor>
</comment>
<keyword evidence="11" id="KW-0464">Manganese</keyword>
<keyword evidence="7 13" id="KW-0801">TPQ</keyword>
<dbReference type="KEGG" id="pno:SNOG_11787"/>
<evidence type="ECO:0000256" key="2">
    <source>
        <dbReference type="ARBA" id="ARBA00001936"/>
    </source>
</evidence>
<feature type="active site" description="Proton acceptor" evidence="13">
    <location>
        <position position="313"/>
    </location>
</feature>
<evidence type="ECO:0000256" key="10">
    <source>
        <dbReference type="ARBA" id="ARBA00023157"/>
    </source>
</evidence>
<dbReference type="PROSITE" id="PS01165">
    <property type="entry name" value="COPPER_AMINE_OXID_2"/>
    <property type="match status" value="1"/>
</dbReference>
<organism evidence="19 20">
    <name type="scientific">Phaeosphaeria nodorum (strain SN15 / ATCC MYA-4574 / FGSC 10173)</name>
    <name type="common">Glume blotch fungus</name>
    <name type="synonym">Parastagonospora nodorum</name>
    <dbReference type="NCBI Taxonomy" id="321614"/>
    <lineage>
        <taxon>Eukaryota</taxon>
        <taxon>Fungi</taxon>
        <taxon>Dikarya</taxon>
        <taxon>Ascomycota</taxon>
        <taxon>Pezizomycotina</taxon>
        <taxon>Dothideomycetes</taxon>
        <taxon>Pleosporomycetidae</taxon>
        <taxon>Pleosporales</taxon>
        <taxon>Pleosporineae</taxon>
        <taxon>Phaeosphaeriaceae</taxon>
        <taxon>Parastagonospora</taxon>
    </lineage>
</organism>
<dbReference type="Pfam" id="PF02728">
    <property type="entry name" value="Cu_amine_oxidN3"/>
    <property type="match status" value="1"/>
</dbReference>
<feature type="domain" description="Copper amine oxidase catalytic" evidence="16">
    <location>
        <begin position="231"/>
        <end position="648"/>
    </location>
</feature>
<dbReference type="AlphaFoldDB" id="Q0U8X7"/>
<dbReference type="InterPro" id="IPR016182">
    <property type="entry name" value="Cu_amine_oxidase_N-reg"/>
</dbReference>
<evidence type="ECO:0000259" key="17">
    <source>
        <dbReference type="Pfam" id="PF02727"/>
    </source>
</evidence>
<dbReference type="VEuPathDB" id="FungiDB:JI435_117870"/>
<dbReference type="InterPro" id="IPR015798">
    <property type="entry name" value="Cu_amine_oxidase_C"/>
</dbReference>
<dbReference type="SUPFAM" id="SSF49998">
    <property type="entry name" value="Amine oxidase catalytic domain"/>
    <property type="match status" value="1"/>
</dbReference>
<evidence type="ECO:0000256" key="15">
    <source>
        <dbReference type="RuleBase" id="RU000672"/>
    </source>
</evidence>
<dbReference type="OMA" id="RYWQNYF"/>
<keyword evidence="6 15" id="KW-0479">Metal-binding</keyword>
<dbReference type="SUPFAM" id="SSF54416">
    <property type="entry name" value="Amine oxidase N-terminal region"/>
    <property type="match status" value="2"/>
</dbReference>
<dbReference type="Proteomes" id="UP000001055">
    <property type="component" value="Unassembled WGS sequence"/>
</dbReference>
<evidence type="ECO:0000256" key="3">
    <source>
        <dbReference type="ARBA" id="ARBA00001947"/>
    </source>
</evidence>
<dbReference type="InterPro" id="IPR015802">
    <property type="entry name" value="Cu_amine_oxidase_N3"/>
</dbReference>
<feature type="modified residue" description="2',4',5'-topaquinone" evidence="14">
    <location>
        <position position="397"/>
    </location>
</feature>
<evidence type="ECO:0000313" key="20">
    <source>
        <dbReference type="Proteomes" id="UP000001055"/>
    </source>
</evidence>
<comment type="cofactor">
    <cofactor evidence="1">
        <name>Cu cation</name>
        <dbReference type="ChEBI" id="CHEBI:23378"/>
    </cofactor>
</comment>
<evidence type="ECO:0000256" key="12">
    <source>
        <dbReference type="ARBA" id="ARBA00048032"/>
    </source>
</evidence>
<dbReference type="InterPro" id="IPR049947">
    <property type="entry name" value="Cu_Am_Ox_Cu-bd"/>
</dbReference>
<dbReference type="FunFam" id="3.10.450.40:FF:000014">
    <property type="entry name" value="Peroxisomal primary amine oxidase"/>
    <property type="match status" value="1"/>
</dbReference>
<evidence type="ECO:0000256" key="7">
    <source>
        <dbReference type="ARBA" id="ARBA00022772"/>
    </source>
</evidence>
<evidence type="ECO:0000313" key="19">
    <source>
        <dbReference type="EMBL" id="EAT80831.1"/>
    </source>
</evidence>
<dbReference type="GO" id="GO:0005507">
    <property type="term" value="F:copper ion binding"/>
    <property type="evidence" value="ECO:0000318"/>
    <property type="project" value="GO_Central"/>
</dbReference>
<evidence type="ECO:0000256" key="4">
    <source>
        <dbReference type="ARBA" id="ARBA00007983"/>
    </source>
</evidence>
<dbReference type="GO" id="GO:0008131">
    <property type="term" value="F:primary methylamine oxidase activity"/>
    <property type="evidence" value="ECO:0000318"/>
    <property type="project" value="GO_Central"/>
</dbReference>
<dbReference type="PANTHER" id="PTHR10638:SF86">
    <property type="entry name" value="COPPER AMINE OXIDASE 1-RELATED"/>
    <property type="match status" value="1"/>
</dbReference>
<reference evidence="20" key="1">
    <citation type="journal article" date="2007" name="Plant Cell">
        <title>Dothideomycete-plant interactions illuminated by genome sequencing and EST analysis of the wheat pathogen Stagonospora nodorum.</title>
        <authorList>
            <person name="Hane J.K."/>
            <person name="Lowe R.G."/>
            <person name="Solomon P.S."/>
            <person name="Tan K.C."/>
            <person name="Schoch C.L."/>
            <person name="Spatafora J.W."/>
            <person name="Crous P.W."/>
            <person name="Kodira C."/>
            <person name="Birren B.W."/>
            <person name="Galagan J.E."/>
            <person name="Torriani S.F."/>
            <person name="McDonald B.A."/>
            <person name="Oliver R.P."/>
        </authorList>
    </citation>
    <scope>NUCLEOTIDE SEQUENCE [LARGE SCALE GENOMIC DNA]</scope>
    <source>
        <strain evidence="20">SN15 / ATCC MYA-4574 / FGSC 10173</strain>
    </source>
</reference>
<dbReference type="Pfam" id="PF02727">
    <property type="entry name" value="Cu_amine_oxidN2"/>
    <property type="match status" value="1"/>
</dbReference>
<dbReference type="InterPro" id="IPR015800">
    <property type="entry name" value="Cu_amine_oxidase_N2"/>
</dbReference>
<evidence type="ECO:0000259" key="16">
    <source>
        <dbReference type="Pfam" id="PF01179"/>
    </source>
</evidence>
<dbReference type="Pfam" id="PF01179">
    <property type="entry name" value="Cu_amine_oxid"/>
    <property type="match status" value="1"/>
</dbReference>
<comment type="similarity">
    <text evidence="4 15">Belongs to the copper/topaquinone oxidase family.</text>
</comment>
<proteinExistence type="inferred from homology"/>
<keyword evidence="9 15" id="KW-0186">Copper</keyword>
<evidence type="ECO:0000256" key="5">
    <source>
        <dbReference type="ARBA" id="ARBA00011738"/>
    </source>
</evidence>
<comment type="cofactor">
    <cofactor evidence="2">
        <name>Mn(2+)</name>
        <dbReference type="ChEBI" id="CHEBI:29035"/>
    </cofactor>
</comment>
<sequence length="733" mass="81598">MACCINKASSAAAVHPLDPLSPEEIAATVLVVRAQHSNVVFNAVTLKEPSKVELKAWLASKQGPTALPRRIADVVAIGQGSKVYDAHVDLTENKLIKWELVDGVQPMITPEDLQIVEGIIRRDEGVIEECRISGIPREDMHKVFADPWTIGFDERFGSSIRLQQALMYYRPDGSDDCQYAHPLDFCPIFDSDALKVIHIDVPKTRRPLGKQAPTNYHGKKHGEYRTDLKPIQIYQPNGVSFSLEGRILSWANWKFHVGFNYREGIVLSNITFNDKNTHTGVRDRSIFSRLALAEMLVPYGNPEAPHHRKHAFDFGEYGAGAMSNSLTLGCDCKGSIQYLDFDCVTKHGAVRTVKNAVCIHEEDAGILFKHTDFRDDSSTVTRARKLIVSHIFTAANYEYCVYWIFYLDGTIQLEIKLTGILNTYSLNPGEDAAPWGTEVYPGVNAHNHQHLFCLRIDPSIDGDNNTVMQVDALPSEEPVGSAGNPYGNAFYAKKTKLATMGSSMCDYNADTSRTWDIANPNCLNPYSKKPTSYKLVSREVPRLMPKEGSLVWKRGGFARHAIHVTKYKEDQLFPAGRHVPQTSGEPSLGLPEWIAANPHESVDNTDIVVWHTFGLTHFPSPEDFPVMPAEPMSILLRPRNFFTENPCMDVPPSHSATPSDVRTGNIGYTGGIDVNNRWGLPQSMKHNVIKTIESVVIFTESSITTVPACRCSEDPMLYVPPGGSYHGNVFGRM</sequence>
<dbReference type="InterPro" id="IPR036460">
    <property type="entry name" value="Cu_amine_oxidase_C_sf"/>
</dbReference>
<dbReference type="FunFam" id="2.70.98.20:FF:000001">
    <property type="entry name" value="Amine oxidase"/>
    <property type="match status" value="1"/>
</dbReference>
<gene>
    <name evidence="19" type="ORF">SNOG_11787</name>
</gene>
<dbReference type="EC" id="1.4.3.-" evidence="15"/>
<comment type="cofactor">
    <cofactor evidence="15">
        <name>Cu cation</name>
        <dbReference type="ChEBI" id="CHEBI:23378"/>
    </cofactor>
    <text evidence="15">Contains 1 topaquinone per subunit.</text>
</comment>
<dbReference type="eggNOG" id="KOG1186">
    <property type="taxonomic scope" value="Eukaryota"/>
</dbReference>
<dbReference type="PROSITE" id="PS01164">
    <property type="entry name" value="COPPER_AMINE_OXID_1"/>
    <property type="match status" value="1"/>
</dbReference>
<evidence type="ECO:0000256" key="11">
    <source>
        <dbReference type="ARBA" id="ARBA00023211"/>
    </source>
</evidence>
<evidence type="ECO:0000256" key="9">
    <source>
        <dbReference type="ARBA" id="ARBA00023008"/>
    </source>
</evidence>
<comment type="catalytic activity">
    <reaction evidence="12">
        <text>a primary methyl amine + O2 + H2O = an aldehyde + H2O2 + NH4(+)</text>
        <dbReference type="Rhea" id="RHEA:16153"/>
        <dbReference type="ChEBI" id="CHEBI:15377"/>
        <dbReference type="ChEBI" id="CHEBI:15379"/>
        <dbReference type="ChEBI" id="CHEBI:16240"/>
        <dbReference type="ChEBI" id="CHEBI:17478"/>
        <dbReference type="ChEBI" id="CHEBI:28938"/>
        <dbReference type="ChEBI" id="CHEBI:228804"/>
        <dbReference type="EC" id="1.4.3.21"/>
    </reaction>
</comment>
<name>Q0U8X7_PHANO</name>
<dbReference type="STRING" id="321614.Q0U8X7"/>